<keyword evidence="3" id="KW-0238">DNA-binding</keyword>
<keyword evidence="5" id="KW-0540">Nuclease</keyword>
<name>A0A7W3YL85_9LACO</name>
<dbReference type="GO" id="GO:0004519">
    <property type="term" value="F:endonuclease activity"/>
    <property type="evidence" value="ECO:0007669"/>
    <property type="project" value="UniProtKB-KW"/>
</dbReference>
<dbReference type="EMBL" id="JACIVE010000039">
    <property type="protein sequence ID" value="MBB1095235.1"/>
    <property type="molecule type" value="Genomic_DNA"/>
</dbReference>
<feature type="non-terminal residue" evidence="5">
    <location>
        <position position="1"/>
    </location>
</feature>
<evidence type="ECO:0000256" key="1">
    <source>
        <dbReference type="ARBA" id="ARBA00010923"/>
    </source>
</evidence>
<proteinExistence type="inferred from homology"/>
<comment type="caution">
    <text evidence="5">The sequence shown here is derived from an EMBL/GenBank/DDBJ whole genome shotgun (WGS) entry which is preliminary data.</text>
</comment>
<accession>A0A7W3YL85</accession>
<keyword evidence="5" id="KW-0255">Endonuclease</keyword>
<dbReference type="InterPro" id="IPR000055">
    <property type="entry name" value="Restrct_endonuc_typeI_TRD"/>
</dbReference>
<dbReference type="RefSeq" id="WP_182578173.1">
    <property type="nucleotide sequence ID" value="NZ_JACIVE010000039.1"/>
</dbReference>
<dbReference type="Proteomes" id="UP000534578">
    <property type="component" value="Unassembled WGS sequence"/>
</dbReference>
<keyword evidence="2" id="KW-0680">Restriction system</keyword>
<sequence length="374" mass="43327">WEQRKGKSIFYSKSNKDFPELTVLSATQDKGMVPRSSTGIDIKYEKKSLRGYKKIEPGDFVVHLRSFQGGFAYSDLTGIVSPAYTIFTFKQPEMFNNYFWKEKFTSYNFIQLLKKVTYGVRDGRSISYSDFLTLNEKFPIKVEQTKIADLFKIIDKLITLQQRKLEQLKRLKTAMLQQLLANQSFPKVRFNDFKDSWKDYRLGEVFDEFSVKSKRENEYKLLSSTTSGMESRSGRVSGHSNIGYKVIDNGDIVLSPQNLWLGNINLNNMGKGIVSPSYHTFKIVNANPIFVNFQLKTKKMLFEYKMVSVQGASIVRRNLDMDAFKKIVIKIPNEKEQIKIASLFSSISNIINNHQNKLTQLTTLKKYLLQKMFI</sequence>
<dbReference type="GO" id="GO:0003677">
    <property type="term" value="F:DNA binding"/>
    <property type="evidence" value="ECO:0007669"/>
    <property type="project" value="UniProtKB-KW"/>
</dbReference>
<dbReference type="PANTHER" id="PTHR30408">
    <property type="entry name" value="TYPE-1 RESTRICTION ENZYME ECOKI SPECIFICITY PROTEIN"/>
    <property type="match status" value="1"/>
</dbReference>
<dbReference type="InterPro" id="IPR052021">
    <property type="entry name" value="Type-I_RS_S_subunit"/>
</dbReference>
<dbReference type="Gene3D" id="3.90.220.20">
    <property type="entry name" value="DNA methylase specificity domains"/>
    <property type="match status" value="2"/>
</dbReference>
<reference evidence="5 6" key="1">
    <citation type="submission" date="2020-07" db="EMBL/GenBank/DDBJ databases">
        <title>Description of Limosilactobacillus balticus sp. nov., Limosilactobacillus agrestis sp. nov., Limosilactobacillus albertensis sp. nov., Limosilactobacillus rudii sp. nov., Limosilactobacillus fastidiosus sp. nov., five novel Limosilactobacillus species isolated from the vertebrate gastrointestinal tract, and proposal of 6 subspecies of Limosilactobacillus reuteri adapted to the gastrointestinal tract of specific vertebrate hosts.</title>
        <authorList>
            <person name="Li F."/>
            <person name="Cheng C."/>
            <person name="Zheng J."/>
            <person name="Quevedo R.M."/>
            <person name="Li J."/>
            <person name="Roos S."/>
            <person name="Gaenzle M.G."/>
            <person name="Walter J."/>
        </authorList>
    </citation>
    <scope>NUCLEOTIDE SEQUENCE [LARGE SCALE GENOMIC DNA]</scope>
    <source>
        <strain evidence="5 6">BG-MG3-A</strain>
    </source>
</reference>
<evidence type="ECO:0000259" key="4">
    <source>
        <dbReference type="Pfam" id="PF01420"/>
    </source>
</evidence>
<evidence type="ECO:0000256" key="3">
    <source>
        <dbReference type="ARBA" id="ARBA00023125"/>
    </source>
</evidence>
<feature type="domain" description="Type I restriction modification DNA specificity" evidence="4">
    <location>
        <begin position="195"/>
        <end position="361"/>
    </location>
</feature>
<dbReference type="GO" id="GO:0009307">
    <property type="term" value="P:DNA restriction-modification system"/>
    <property type="evidence" value="ECO:0007669"/>
    <property type="project" value="UniProtKB-KW"/>
</dbReference>
<organism evidence="5 6">
    <name type="scientific">Limosilactobacillus agrestis</name>
    <dbReference type="NCBI Taxonomy" id="2759748"/>
    <lineage>
        <taxon>Bacteria</taxon>
        <taxon>Bacillati</taxon>
        <taxon>Bacillota</taxon>
        <taxon>Bacilli</taxon>
        <taxon>Lactobacillales</taxon>
        <taxon>Lactobacillaceae</taxon>
        <taxon>Limosilactobacillus</taxon>
    </lineage>
</organism>
<dbReference type="SUPFAM" id="SSF116734">
    <property type="entry name" value="DNA methylase specificity domain"/>
    <property type="match status" value="2"/>
</dbReference>
<evidence type="ECO:0000256" key="2">
    <source>
        <dbReference type="ARBA" id="ARBA00022747"/>
    </source>
</evidence>
<protein>
    <submittedName>
        <fullName evidence="5">Restriction endonuclease subunit S</fullName>
    </submittedName>
</protein>
<dbReference type="AlphaFoldDB" id="A0A7W3YL85"/>
<dbReference type="InterPro" id="IPR044946">
    <property type="entry name" value="Restrct_endonuc_typeI_TRD_sf"/>
</dbReference>
<evidence type="ECO:0000313" key="5">
    <source>
        <dbReference type="EMBL" id="MBB1095235.1"/>
    </source>
</evidence>
<keyword evidence="5" id="KW-0378">Hydrolase</keyword>
<dbReference type="Pfam" id="PF01420">
    <property type="entry name" value="Methylase_S"/>
    <property type="match status" value="1"/>
</dbReference>
<comment type="similarity">
    <text evidence="1">Belongs to the type-I restriction system S methylase family.</text>
</comment>
<gene>
    <name evidence="5" type="ORF">H5R92_03365</name>
</gene>
<dbReference type="PANTHER" id="PTHR30408:SF12">
    <property type="entry name" value="TYPE I RESTRICTION ENZYME MJAVIII SPECIFICITY SUBUNIT"/>
    <property type="match status" value="1"/>
</dbReference>
<evidence type="ECO:0000313" key="6">
    <source>
        <dbReference type="Proteomes" id="UP000534578"/>
    </source>
</evidence>